<evidence type="ECO:0000313" key="6">
    <source>
        <dbReference type="Proteomes" id="UP000887568"/>
    </source>
</evidence>
<organism evidence="5 6">
    <name type="scientific">Patiria miniata</name>
    <name type="common">Bat star</name>
    <name type="synonym">Asterina miniata</name>
    <dbReference type="NCBI Taxonomy" id="46514"/>
    <lineage>
        <taxon>Eukaryota</taxon>
        <taxon>Metazoa</taxon>
        <taxon>Echinodermata</taxon>
        <taxon>Eleutherozoa</taxon>
        <taxon>Asterozoa</taxon>
        <taxon>Asteroidea</taxon>
        <taxon>Valvatacea</taxon>
        <taxon>Valvatida</taxon>
        <taxon>Asterinidae</taxon>
        <taxon>Patiria</taxon>
    </lineage>
</organism>
<dbReference type="Gene3D" id="6.10.250.2470">
    <property type="match status" value="1"/>
</dbReference>
<feature type="region of interest" description="Disordered" evidence="4">
    <location>
        <begin position="809"/>
        <end position="854"/>
    </location>
</feature>
<dbReference type="GO" id="GO:0070507">
    <property type="term" value="P:regulation of microtubule cytoskeleton organization"/>
    <property type="evidence" value="ECO:0007669"/>
    <property type="project" value="TreeGrafter"/>
</dbReference>
<protein>
    <recommendedName>
        <fullName evidence="7">Protein bicaudal D</fullName>
    </recommendedName>
</protein>
<comment type="similarity">
    <text evidence="1">Belongs to the BicD family.</text>
</comment>
<evidence type="ECO:0008006" key="7">
    <source>
        <dbReference type="Google" id="ProtNLM"/>
    </source>
</evidence>
<dbReference type="GO" id="GO:0072393">
    <property type="term" value="P:microtubule anchoring at microtubule organizing center"/>
    <property type="evidence" value="ECO:0007669"/>
    <property type="project" value="TreeGrafter"/>
</dbReference>
<feature type="compositionally biased region" description="Basic and acidic residues" evidence="4">
    <location>
        <begin position="574"/>
        <end position="584"/>
    </location>
</feature>
<accession>A0A914AFX3</accession>
<feature type="compositionally biased region" description="Low complexity" evidence="4">
    <location>
        <begin position="556"/>
        <end position="572"/>
    </location>
</feature>
<feature type="coiled-coil region" evidence="3">
    <location>
        <begin position="96"/>
        <end position="130"/>
    </location>
</feature>
<feature type="region of interest" description="Disordered" evidence="4">
    <location>
        <begin position="270"/>
        <end position="289"/>
    </location>
</feature>
<keyword evidence="6" id="KW-1185">Reference proteome</keyword>
<dbReference type="GO" id="GO:0008093">
    <property type="term" value="F:cytoskeletal anchor activity"/>
    <property type="evidence" value="ECO:0007669"/>
    <property type="project" value="InterPro"/>
</dbReference>
<dbReference type="Proteomes" id="UP000887568">
    <property type="component" value="Unplaced"/>
</dbReference>
<dbReference type="InterPro" id="IPR018477">
    <property type="entry name" value="BICD"/>
</dbReference>
<evidence type="ECO:0000256" key="3">
    <source>
        <dbReference type="SAM" id="Coils"/>
    </source>
</evidence>
<feature type="coiled-coil region" evidence="3">
    <location>
        <begin position="713"/>
        <end position="747"/>
    </location>
</feature>
<dbReference type="Pfam" id="PF09730">
    <property type="entry name" value="BicD"/>
    <property type="match status" value="2"/>
</dbReference>
<dbReference type="OrthoDB" id="10069295at2759"/>
<dbReference type="EnsemblMetazoa" id="XM_038206346.1">
    <property type="protein sequence ID" value="XP_038062274.1"/>
    <property type="gene ID" value="LOC119732701"/>
</dbReference>
<keyword evidence="2 3" id="KW-0175">Coiled coil</keyword>
<dbReference type="GeneID" id="119732701"/>
<proteinExistence type="inferred from homology"/>
<feature type="compositionally biased region" description="Pro residues" evidence="4">
    <location>
        <begin position="813"/>
        <end position="836"/>
    </location>
</feature>
<evidence type="ECO:0000256" key="4">
    <source>
        <dbReference type="SAM" id="MobiDB-lite"/>
    </source>
</evidence>
<feature type="coiled-coil region" evidence="3">
    <location>
        <begin position="396"/>
        <end position="430"/>
    </location>
</feature>
<reference evidence="5" key="1">
    <citation type="submission" date="2022-11" db="UniProtKB">
        <authorList>
            <consortium name="EnsemblMetazoa"/>
        </authorList>
    </citation>
    <scope>IDENTIFICATION</scope>
</reference>
<evidence type="ECO:0000313" key="5">
    <source>
        <dbReference type="EnsemblMetazoa" id="XP_038062274.1"/>
    </source>
</evidence>
<dbReference type="PANTHER" id="PTHR31233">
    <property type="entry name" value="BICAUDAL D FAMILY MEMBER"/>
    <property type="match status" value="1"/>
</dbReference>
<dbReference type="GO" id="GO:0005829">
    <property type="term" value="C:cytosol"/>
    <property type="evidence" value="ECO:0007669"/>
    <property type="project" value="TreeGrafter"/>
</dbReference>
<dbReference type="GO" id="GO:0070840">
    <property type="term" value="F:dynein complex binding"/>
    <property type="evidence" value="ECO:0007669"/>
    <property type="project" value="InterPro"/>
</dbReference>
<feature type="coiled-coil region" evidence="3">
    <location>
        <begin position="166"/>
        <end position="252"/>
    </location>
</feature>
<feature type="compositionally biased region" description="Basic residues" evidence="4">
    <location>
        <begin position="844"/>
        <end position="854"/>
    </location>
</feature>
<dbReference type="GO" id="GO:0005794">
    <property type="term" value="C:Golgi apparatus"/>
    <property type="evidence" value="ECO:0007669"/>
    <property type="project" value="TreeGrafter"/>
</dbReference>
<feature type="coiled-coil region" evidence="3">
    <location>
        <begin position="324"/>
        <end position="358"/>
    </location>
</feature>
<dbReference type="PANTHER" id="PTHR31233:SF6">
    <property type="entry name" value="PROTEIN BICAUDAL D"/>
    <property type="match status" value="1"/>
</dbReference>
<name>A0A914AFX3_PATMI</name>
<feature type="region of interest" description="Disordered" evidence="4">
    <location>
        <begin position="535"/>
        <end position="588"/>
    </location>
</feature>
<evidence type="ECO:0000256" key="1">
    <source>
        <dbReference type="ARBA" id="ARBA00010061"/>
    </source>
</evidence>
<evidence type="ECO:0000256" key="2">
    <source>
        <dbReference type="ARBA" id="ARBA00023054"/>
    </source>
</evidence>
<feature type="coiled-coil region" evidence="3">
    <location>
        <begin position="4"/>
        <end position="66"/>
    </location>
</feature>
<dbReference type="GO" id="GO:0034452">
    <property type="term" value="F:dynactin binding"/>
    <property type="evidence" value="ECO:0007669"/>
    <property type="project" value="TreeGrafter"/>
</dbReference>
<sequence>MSDSDECSETIDELRVEIERLKDELNLASREKIQAAEYGLVVLEEKQALKQQFEELEVLYDTSKTELQLAKEALDQHQLHQKKHTIQEVHREENLLKETATREADLVERITELESETKNYRQELTHTKIENERLHARHVELVVQNEKLDALRKTLKDEARDIKFRETRLLQDYSELEEENIAMQKQMSMLKSSVVEYEAMKHENRRLTEETQYLNTHIEDLIRLREIADKQIEETLQALEAEREQKHYLKKQLDQAMIMEMEAFNNDLMNSSGLLADDDDSDTESQSPDHPILRRMEYEFQSANGTNGLHQPGQSACTGSDLFSEMQFTEVQKLEEQLAQLQTEKTQLSQNLEQTMGALNCLPDDLNISGTDSEGEPLPEDLNIHHRKLLNLIRLVKHHEKKYASAMSQIAALSAKVDSQQDKLNEESKKVDLQSEVDLMNDRNRHQEMTIRSLQSQMRQMNDFIVESQGHLNCTQDELINVSEDLAQLYHHVCVVNGETPNRVILDHLKATRQSRRESFRAEIASRLKEVSFDSDASREKLNAGDTDGNISTDESSSPASSVKSSTPISSPARRIDASPRKVSSDPITCNNLLTTIRDQIKYLKRSVEHAVEMSRQRSNETAGSTEHEDLREEVMKHKALLATKREQVVTLRTVLKANKTTAEVALANLKSKYENEKIIIAETMIKLRNELKALKEDAATFASLRAMFATRCDEYVTQLDEMQRQISSAEEEKKTLNSLLRMAIQQKLALTQRLEDLECHTELQQIHPRKPAPRRHKPSKVSEPVYLQGYGPPFGLFPMPLAPRFPQQVVFPRPPHPGPSHSPHPPLPPSTPPLLPGMMPHPHLPHFHHTGPR</sequence>
<dbReference type="RefSeq" id="XP_038062274.1">
    <property type="nucleotide sequence ID" value="XM_038206346.1"/>
</dbReference>
<dbReference type="AlphaFoldDB" id="A0A914AFX3"/>